<dbReference type="InterPro" id="IPR025605">
    <property type="entry name" value="OST-HTH/LOTUS_dom"/>
</dbReference>
<evidence type="ECO:0000313" key="3">
    <source>
        <dbReference type="Proteomes" id="UP001606210"/>
    </source>
</evidence>
<accession>A0ABW7F670</accession>
<dbReference type="PANTHER" id="PTHR35811">
    <property type="entry name" value="SLR1870 PROTEIN"/>
    <property type="match status" value="1"/>
</dbReference>
<dbReference type="CDD" id="cd10146">
    <property type="entry name" value="LabA_like_C"/>
    <property type="match status" value="1"/>
</dbReference>
<sequence>MSTSNRDDNASVALYWDFENLHAGLIDAKHGEGTYARQDNRFKPQEPLIDVQALVELSASFGPVAINRAYGNWQFFGRYRDALLQSAVELIQLFPPGAAAKNGADIKLCLDATEDIARFPHIGTVIVIGGDSDFMPVAQKIKAAGRTLIGIGNRKNTNRHWAKSCHEFRYYDTLVAAPVLDVPIAVGEKAITRPPADPAAEILQRAVRLLAEAKGEPWVNKGSAWHMVKRLDPTFDPKDHGHANFAEMVKALDSVVEVKKGESDHMLRLR</sequence>
<comment type="caution">
    <text evidence="2">The sequence shown here is derived from an EMBL/GenBank/DDBJ whole genome shotgun (WGS) entry which is preliminary data.</text>
</comment>
<dbReference type="Pfam" id="PF01936">
    <property type="entry name" value="NYN"/>
    <property type="match status" value="1"/>
</dbReference>
<reference evidence="2 3" key="1">
    <citation type="submission" date="2024-08" db="EMBL/GenBank/DDBJ databases">
        <authorList>
            <person name="Lu H."/>
        </authorList>
    </citation>
    <scope>NUCLEOTIDE SEQUENCE [LARGE SCALE GENOMIC DNA]</scope>
    <source>
        <strain evidence="2 3">LYH14W</strain>
    </source>
</reference>
<protein>
    <submittedName>
        <fullName evidence="2">NYN domain-containing protein</fullName>
    </submittedName>
</protein>
<dbReference type="CDD" id="cd11297">
    <property type="entry name" value="PIN_LabA-like_N_1"/>
    <property type="match status" value="1"/>
</dbReference>
<dbReference type="Proteomes" id="UP001606210">
    <property type="component" value="Unassembled WGS sequence"/>
</dbReference>
<dbReference type="InterPro" id="IPR021139">
    <property type="entry name" value="NYN"/>
</dbReference>
<dbReference type="Gene3D" id="3.40.50.1010">
    <property type="entry name" value="5'-nuclease"/>
    <property type="match status" value="1"/>
</dbReference>
<dbReference type="PROSITE" id="PS51644">
    <property type="entry name" value="HTH_OST"/>
    <property type="match status" value="1"/>
</dbReference>
<proteinExistence type="predicted"/>
<name>A0ABW7F670_9BURK</name>
<dbReference type="InterPro" id="IPR041966">
    <property type="entry name" value="LOTUS-like"/>
</dbReference>
<dbReference type="Gene3D" id="3.30.420.610">
    <property type="entry name" value="LOTUS domain-like"/>
    <property type="match status" value="1"/>
</dbReference>
<gene>
    <name evidence="2" type="ORF">ACG00Y_19455</name>
</gene>
<evidence type="ECO:0000259" key="1">
    <source>
        <dbReference type="PROSITE" id="PS51644"/>
    </source>
</evidence>
<evidence type="ECO:0000313" key="2">
    <source>
        <dbReference type="EMBL" id="MFG6432107.1"/>
    </source>
</evidence>
<dbReference type="PANTHER" id="PTHR35811:SF1">
    <property type="entry name" value="HTH OST-TYPE DOMAIN-CONTAINING PROTEIN"/>
    <property type="match status" value="1"/>
</dbReference>
<keyword evidence="3" id="KW-1185">Reference proteome</keyword>
<dbReference type="EMBL" id="JBIGHV010000007">
    <property type="protein sequence ID" value="MFG6432107.1"/>
    <property type="molecule type" value="Genomic_DNA"/>
</dbReference>
<dbReference type="RefSeq" id="WP_394481706.1">
    <property type="nucleotide sequence ID" value="NZ_JBIGHV010000007.1"/>
</dbReference>
<organism evidence="2 3">
    <name type="scientific">Pelomonas parva</name>
    <dbReference type="NCBI Taxonomy" id="3299032"/>
    <lineage>
        <taxon>Bacteria</taxon>
        <taxon>Pseudomonadati</taxon>
        <taxon>Pseudomonadota</taxon>
        <taxon>Betaproteobacteria</taxon>
        <taxon>Burkholderiales</taxon>
        <taxon>Sphaerotilaceae</taxon>
        <taxon>Roseateles</taxon>
    </lineage>
</organism>
<dbReference type="Pfam" id="PF12872">
    <property type="entry name" value="OST-HTH"/>
    <property type="match status" value="1"/>
</dbReference>
<feature type="domain" description="HTH OST-type" evidence="1">
    <location>
        <begin position="199"/>
        <end position="270"/>
    </location>
</feature>